<protein>
    <submittedName>
        <fullName evidence="1">Uncharacterized protein</fullName>
    </submittedName>
</protein>
<accession>A0A0D2L957</accession>
<sequence>MGVRTSSPSHCRPSSPAAACRLVHLCPGCRRRQRRPSQVFLKSAEPHALRHPAATACANEEPASDVCRSSMPLVSGSEPGANKK</sequence>
<gene>
    <name evidence="1" type="ORF">HYPSUDRAFT_570340</name>
</gene>
<evidence type="ECO:0000313" key="2">
    <source>
        <dbReference type="Proteomes" id="UP000054270"/>
    </source>
</evidence>
<dbReference type="AlphaFoldDB" id="A0A0D2L957"/>
<proteinExistence type="predicted"/>
<keyword evidence="2" id="KW-1185">Reference proteome</keyword>
<dbReference type="EMBL" id="KN817541">
    <property type="protein sequence ID" value="KJA23717.1"/>
    <property type="molecule type" value="Genomic_DNA"/>
</dbReference>
<reference evidence="2" key="1">
    <citation type="submission" date="2014-04" db="EMBL/GenBank/DDBJ databases">
        <title>Evolutionary Origins and Diversification of the Mycorrhizal Mutualists.</title>
        <authorList>
            <consortium name="DOE Joint Genome Institute"/>
            <consortium name="Mycorrhizal Genomics Consortium"/>
            <person name="Kohler A."/>
            <person name="Kuo A."/>
            <person name="Nagy L.G."/>
            <person name="Floudas D."/>
            <person name="Copeland A."/>
            <person name="Barry K.W."/>
            <person name="Cichocki N."/>
            <person name="Veneault-Fourrey C."/>
            <person name="LaButti K."/>
            <person name="Lindquist E.A."/>
            <person name="Lipzen A."/>
            <person name="Lundell T."/>
            <person name="Morin E."/>
            <person name="Murat C."/>
            <person name="Riley R."/>
            <person name="Ohm R."/>
            <person name="Sun H."/>
            <person name="Tunlid A."/>
            <person name="Henrissat B."/>
            <person name="Grigoriev I.V."/>
            <person name="Hibbett D.S."/>
            <person name="Martin F."/>
        </authorList>
    </citation>
    <scope>NUCLEOTIDE SEQUENCE [LARGE SCALE GENOMIC DNA]</scope>
    <source>
        <strain evidence="2">FD-334 SS-4</strain>
    </source>
</reference>
<name>A0A0D2L957_HYPSF</name>
<dbReference type="Proteomes" id="UP000054270">
    <property type="component" value="Unassembled WGS sequence"/>
</dbReference>
<evidence type="ECO:0000313" key="1">
    <source>
        <dbReference type="EMBL" id="KJA23717.1"/>
    </source>
</evidence>
<organism evidence="1 2">
    <name type="scientific">Hypholoma sublateritium (strain FD-334 SS-4)</name>
    <dbReference type="NCBI Taxonomy" id="945553"/>
    <lineage>
        <taxon>Eukaryota</taxon>
        <taxon>Fungi</taxon>
        <taxon>Dikarya</taxon>
        <taxon>Basidiomycota</taxon>
        <taxon>Agaricomycotina</taxon>
        <taxon>Agaricomycetes</taxon>
        <taxon>Agaricomycetidae</taxon>
        <taxon>Agaricales</taxon>
        <taxon>Agaricineae</taxon>
        <taxon>Strophariaceae</taxon>
        <taxon>Hypholoma</taxon>
    </lineage>
</organism>